<evidence type="ECO:0000313" key="4">
    <source>
        <dbReference type="Proteomes" id="UP001501510"/>
    </source>
</evidence>
<name>A0ABP3UMY3_9CLOT</name>
<proteinExistence type="predicted"/>
<dbReference type="RefSeq" id="WP_343759745.1">
    <property type="nucleotide sequence ID" value="NZ_BAAACG010000006.1"/>
</dbReference>
<evidence type="ECO:0000313" key="3">
    <source>
        <dbReference type="EMBL" id="GAA0736467.1"/>
    </source>
</evidence>
<keyword evidence="2" id="KW-0472">Membrane</keyword>
<feature type="transmembrane region" description="Helical" evidence="2">
    <location>
        <begin position="7"/>
        <end position="29"/>
    </location>
</feature>
<dbReference type="EMBL" id="BAAACG010000006">
    <property type="protein sequence ID" value="GAA0736467.1"/>
    <property type="molecule type" value="Genomic_DNA"/>
</dbReference>
<feature type="region of interest" description="Disordered" evidence="1">
    <location>
        <begin position="129"/>
        <end position="163"/>
    </location>
</feature>
<keyword evidence="4" id="KW-1185">Reference proteome</keyword>
<feature type="transmembrane region" description="Helical" evidence="2">
    <location>
        <begin position="41"/>
        <end position="59"/>
    </location>
</feature>
<gene>
    <name evidence="3" type="ORF">GCM10008906_11490</name>
</gene>
<reference evidence="4" key="1">
    <citation type="journal article" date="2019" name="Int. J. Syst. Evol. Microbiol.">
        <title>The Global Catalogue of Microorganisms (GCM) 10K type strain sequencing project: providing services to taxonomists for standard genome sequencing and annotation.</title>
        <authorList>
            <consortium name="The Broad Institute Genomics Platform"/>
            <consortium name="The Broad Institute Genome Sequencing Center for Infectious Disease"/>
            <person name="Wu L."/>
            <person name="Ma J."/>
        </authorList>
    </citation>
    <scope>NUCLEOTIDE SEQUENCE [LARGE SCALE GENOMIC DNA]</scope>
    <source>
        <strain evidence="4">JCM 1407</strain>
    </source>
</reference>
<feature type="compositionally biased region" description="Basic residues" evidence="1">
    <location>
        <begin position="129"/>
        <end position="147"/>
    </location>
</feature>
<feature type="transmembrane region" description="Helical" evidence="2">
    <location>
        <begin position="66"/>
        <end position="88"/>
    </location>
</feature>
<sequence length="163" mass="17699">MKSKGSPVGAILVIISTAIAILSLFLPWVDLGILSASGFQQQGFIFLVLFIYPFCVSLIRCRMIKPIAIICSILSIIAGVAFCLSKSANLLDTNINASGSGLYVFIGASILLLIGCIAYSNPINKNVKKTVKRKKRPTNNHKRKRPSNTKGTVNTKKNHNHTV</sequence>
<dbReference type="Proteomes" id="UP001501510">
    <property type="component" value="Unassembled WGS sequence"/>
</dbReference>
<feature type="transmembrane region" description="Helical" evidence="2">
    <location>
        <begin position="100"/>
        <end position="119"/>
    </location>
</feature>
<keyword evidence="2" id="KW-1133">Transmembrane helix</keyword>
<accession>A0ABP3UMY3</accession>
<evidence type="ECO:0000256" key="2">
    <source>
        <dbReference type="SAM" id="Phobius"/>
    </source>
</evidence>
<organism evidence="3 4">
    <name type="scientific">Clostridium oceanicum</name>
    <dbReference type="NCBI Taxonomy" id="1543"/>
    <lineage>
        <taxon>Bacteria</taxon>
        <taxon>Bacillati</taxon>
        <taxon>Bacillota</taxon>
        <taxon>Clostridia</taxon>
        <taxon>Eubacteriales</taxon>
        <taxon>Clostridiaceae</taxon>
        <taxon>Clostridium</taxon>
    </lineage>
</organism>
<comment type="caution">
    <text evidence="3">The sequence shown here is derived from an EMBL/GenBank/DDBJ whole genome shotgun (WGS) entry which is preliminary data.</text>
</comment>
<evidence type="ECO:0000256" key="1">
    <source>
        <dbReference type="SAM" id="MobiDB-lite"/>
    </source>
</evidence>
<protein>
    <submittedName>
        <fullName evidence="3">Uncharacterized protein</fullName>
    </submittedName>
</protein>
<keyword evidence="2" id="KW-0812">Transmembrane</keyword>